<dbReference type="InterPro" id="IPR000620">
    <property type="entry name" value="EamA_dom"/>
</dbReference>
<dbReference type="RefSeq" id="WP_188566694.1">
    <property type="nucleotide sequence ID" value="NZ_BMED01000002.1"/>
</dbReference>
<organism evidence="7 8">
    <name type="scientific">Undibacterium terreum</name>
    <dbReference type="NCBI Taxonomy" id="1224302"/>
    <lineage>
        <taxon>Bacteria</taxon>
        <taxon>Pseudomonadati</taxon>
        <taxon>Pseudomonadota</taxon>
        <taxon>Betaproteobacteria</taxon>
        <taxon>Burkholderiales</taxon>
        <taxon>Oxalobacteraceae</taxon>
        <taxon>Undibacterium</taxon>
    </lineage>
</organism>
<keyword evidence="2 5" id="KW-0812">Transmembrane</keyword>
<keyword evidence="8" id="KW-1185">Reference proteome</keyword>
<dbReference type="EMBL" id="BMED01000002">
    <property type="protein sequence ID" value="GGC79718.1"/>
    <property type="molecule type" value="Genomic_DNA"/>
</dbReference>
<dbReference type="Proteomes" id="UP000637423">
    <property type="component" value="Unassembled WGS sequence"/>
</dbReference>
<evidence type="ECO:0000256" key="2">
    <source>
        <dbReference type="ARBA" id="ARBA00022692"/>
    </source>
</evidence>
<reference evidence="7" key="1">
    <citation type="journal article" date="2014" name="Int. J. Syst. Evol. Microbiol.">
        <title>Complete genome sequence of Corynebacterium casei LMG S-19264T (=DSM 44701T), isolated from a smear-ripened cheese.</title>
        <authorList>
            <consortium name="US DOE Joint Genome Institute (JGI-PGF)"/>
            <person name="Walter F."/>
            <person name="Albersmeier A."/>
            <person name="Kalinowski J."/>
            <person name="Ruckert C."/>
        </authorList>
    </citation>
    <scope>NUCLEOTIDE SEQUENCE</scope>
    <source>
        <strain evidence="7">CGMCC 1.10998</strain>
    </source>
</reference>
<comment type="caution">
    <text evidence="7">The sequence shown here is derived from an EMBL/GenBank/DDBJ whole genome shotgun (WGS) entry which is preliminary data.</text>
</comment>
<dbReference type="Gene3D" id="1.10.3730.20">
    <property type="match status" value="1"/>
</dbReference>
<feature type="transmembrane region" description="Helical" evidence="5">
    <location>
        <begin position="33"/>
        <end position="52"/>
    </location>
</feature>
<comment type="subcellular location">
    <subcellularLocation>
        <location evidence="1">Membrane</location>
        <topology evidence="1">Multi-pass membrane protein</topology>
    </subcellularLocation>
</comment>
<dbReference type="SUPFAM" id="SSF103481">
    <property type="entry name" value="Multidrug resistance efflux transporter EmrE"/>
    <property type="match status" value="2"/>
</dbReference>
<dbReference type="Pfam" id="PF00892">
    <property type="entry name" value="EamA"/>
    <property type="match status" value="1"/>
</dbReference>
<evidence type="ECO:0000313" key="7">
    <source>
        <dbReference type="EMBL" id="GGC79718.1"/>
    </source>
</evidence>
<feature type="transmembrane region" description="Helical" evidence="5">
    <location>
        <begin position="118"/>
        <end position="139"/>
    </location>
</feature>
<evidence type="ECO:0000256" key="4">
    <source>
        <dbReference type="ARBA" id="ARBA00023136"/>
    </source>
</evidence>
<evidence type="ECO:0000259" key="6">
    <source>
        <dbReference type="Pfam" id="PF00892"/>
    </source>
</evidence>
<feature type="transmembrane region" description="Helical" evidence="5">
    <location>
        <begin position="176"/>
        <end position="195"/>
    </location>
</feature>
<name>A0A916UP18_9BURK</name>
<dbReference type="PANTHER" id="PTHR22911">
    <property type="entry name" value="ACYL-MALONYL CONDENSING ENZYME-RELATED"/>
    <property type="match status" value="1"/>
</dbReference>
<keyword evidence="3 5" id="KW-1133">Transmembrane helix</keyword>
<feature type="transmembrane region" description="Helical" evidence="5">
    <location>
        <begin position="64"/>
        <end position="82"/>
    </location>
</feature>
<feature type="transmembrane region" description="Helical" evidence="5">
    <location>
        <begin position="94"/>
        <end position="111"/>
    </location>
</feature>
<dbReference type="AlphaFoldDB" id="A0A916UP18"/>
<feature type="transmembrane region" description="Helical" evidence="5">
    <location>
        <begin position="215"/>
        <end position="232"/>
    </location>
</feature>
<evidence type="ECO:0000256" key="1">
    <source>
        <dbReference type="ARBA" id="ARBA00004141"/>
    </source>
</evidence>
<feature type="transmembrane region" description="Helical" evidence="5">
    <location>
        <begin position="145"/>
        <end position="164"/>
    </location>
</feature>
<feature type="domain" description="EamA" evidence="6">
    <location>
        <begin position="4"/>
        <end position="135"/>
    </location>
</feature>
<evidence type="ECO:0000256" key="3">
    <source>
        <dbReference type="ARBA" id="ARBA00022989"/>
    </source>
</evidence>
<sequence>MQSLWMLVASFLFSIMGVCVKLASDYYPTAEIVAFRGLIGMAMILVLVKLQGGSLRTRMPFHHLWRGFIGVIALWMWFYAITKLPLAMAVTLNYMSPVWMAIILFAGAWLHGKKRVEAGLAIAIQLGFTGVVLLLRPSIHADQMLGGMIGLGSGMLSALAYIQVRQMGLMGEPEYRVVFYFSTTCFFAGMLGVTATEGMSAAQNMSDWHHHGIKGFLLLLAIGLTAASAQIAMTRAYRLGNPLVVANLQYVGIVFSSAWDVLLWHDVLKWQSWLGIAIILASGLIATFYNSKNNKPVVASDPISSE</sequence>
<dbReference type="PANTHER" id="PTHR22911:SF6">
    <property type="entry name" value="SOLUTE CARRIER FAMILY 35 MEMBER G1"/>
    <property type="match status" value="1"/>
</dbReference>
<gene>
    <name evidence="7" type="ORF">GCM10011396_28760</name>
</gene>
<evidence type="ECO:0000256" key="5">
    <source>
        <dbReference type="SAM" id="Phobius"/>
    </source>
</evidence>
<protein>
    <submittedName>
        <fullName evidence="7">Membrane protein</fullName>
    </submittedName>
</protein>
<accession>A0A916UP18</accession>
<proteinExistence type="predicted"/>
<feature type="transmembrane region" description="Helical" evidence="5">
    <location>
        <begin position="270"/>
        <end position="289"/>
    </location>
</feature>
<feature type="transmembrane region" description="Helical" evidence="5">
    <location>
        <begin position="244"/>
        <end position="264"/>
    </location>
</feature>
<keyword evidence="4 5" id="KW-0472">Membrane</keyword>
<evidence type="ECO:0000313" key="8">
    <source>
        <dbReference type="Proteomes" id="UP000637423"/>
    </source>
</evidence>
<reference evidence="7" key="2">
    <citation type="submission" date="2020-09" db="EMBL/GenBank/DDBJ databases">
        <authorList>
            <person name="Sun Q."/>
            <person name="Zhou Y."/>
        </authorList>
    </citation>
    <scope>NUCLEOTIDE SEQUENCE</scope>
    <source>
        <strain evidence="7">CGMCC 1.10998</strain>
    </source>
</reference>
<dbReference type="GO" id="GO:0016020">
    <property type="term" value="C:membrane"/>
    <property type="evidence" value="ECO:0007669"/>
    <property type="project" value="UniProtKB-SubCell"/>
</dbReference>
<dbReference type="InterPro" id="IPR037185">
    <property type="entry name" value="EmrE-like"/>
</dbReference>